<dbReference type="Pfam" id="PF01554">
    <property type="entry name" value="MatE"/>
    <property type="match status" value="2"/>
</dbReference>
<dbReference type="InterPro" id="IPR002528">
    <property type="entry name" value="MATE_fam"/>
</dbReference>
<evidence type="ECO:0000256" key="2">
    <source>
        <dbReference type="SAM" id="Phobius"/>
    </source>
</evidence>
<protein>
    <submittedName>
        <fullName evidence="3">MATE family efflux transporter</fullName>
    </submittedName>
</protein>
<comment type="caution">
    <text evidence="3">The sequence shown here is derived from an EMBL/GenBank/DDBJ whole genome shotgun (WGS) entry which is preliminary data.</text>
</comment>
<dbReference type="NCBIfam" id="TIGR00797">
    <property type="entry name" value="matE"/>
    <property type="match status" value="1"/>
</dbReference>
<gene>
    <name evidence="3" type="ORF">SMD31_06330</name>
</gene>
<keyword evidence="2" id="KW-0812">Transmembrane</keyword>
<keyword evidence="2" id="KW-0472">Membrane</keyword>
<sequence>MTTLSAGPRKGAAESRLPLHQDIFATIGLAAPIAVALLVEMAMGVTEYVMAGMLGTDALASGGFGAQFLYVPKILAMGVLYSVAAMGSHAHGAEKPDELLRILRQGLRLATILSIPVMLIMLGLAPVLRLLAAHHSLDIPAIEQLMWWALPSVVPFLWFQVIRSFVTILGKPVAITVIGLTILPVFIGVLYLLMFGFGGWGGMGVPAIGLATTIICWVQLALGILYVTRARPFSNYPIFAHLMRGDAKLTRDMLVVGAPIAGAYLFESGMFFGSTSAMSGFGGDTLAAHNVVLNITSITFMIPYAMGQAGTVRVGYALGAGRPYDARQAGFTAIGLALTWMLVAAIVMWLAPRWLTGFYLDLDDPANATAIAVAMTLFPIAAIFQFFDGLQVSALGALRGYKDTRVPMAIAFIGYWLLGIGGGIGLAYVLDVRGPGVWWGLAIGLAASGSMLLLRFLYLSRRRLVLD</sequence>
<feature type="transmembrane region" description="Helical" evidence="2">
    <location>
        <begin position="328"/>
        <end position="350"/>
    </location>
</feature>
<feature type="transmembrane region" description="Helical" evidence="2">
    <location>
        <begin position="408"/>
        <end position="430"/>
    </location>
</feature>
<reference evidence="3 4" key="1">
    <citation type="journal article" date="2013" name="Antonie Van Leeuwenhoek">
        <title>Dongia rigui sp. nov., isolated from freshwater of a large wetland in Korea.</title>
        <authorList>
            <person name="Baik K.S."/>
            <person name="Hwang Y.M."/>
            <person name="Choi J.S."/>
            <person name="Kwon J."/>
            <person name="Seong C.N."/>
        </authorList>
    </citation>
    <scope>NUCLEOTIDE SEQUENCE [LARGE SCALE GENOMIC DNA]</scope>
    <source>
        <strain evidence="3 4">04SU4-P</strain>
    </source>
</reference>
<feature type="transmembrane region" description="Helical" evidence="2">
    <location>
        <begin position="370"/>
        <end position="387"/>
    </location>
</feature>
<organism evidence="3 4">
    <name type="scientific">Dongia rigui</name>
    <dbReference type="NCBI Taxonomy" id="940149"/>
    <lineage>
        <taxon>Bacteria</taxon>
        <taxon>Pseudomonadati</taxon>
        <taxon>Pseudomonadota</taxon>
        <taxon>Alphaproteobacteria</taxon>
        <taxon>Rhodospirillales</taxon>
        <taxon>Dongiaceae</taxon>
        <taxon>Dongia</taxon>
    </lineage>
</organism>
<feature type="transmembrane region" description="Helical" evidence="2">
    <location>
        <begin position="23"/>
        <end position="44"/>
    </location>
</feature>
<dbReference type="CDD" id="cd13131">
    <property type="entry name" value="MATE_NorM_like"/>
    <property type="match status" value="1"/>
</dbReference>
<dbReference type="EMBL" id="JAXCLX010000001">
    <property type="protein sequence ID" value="MDY0871529.1"/>
    <property type="molecule type" value="Genomic_DNA"/>
</dbReference>
<evidence type="ECO:0000256" key="1">
    <source>
        <dbReference type="ARBA" id="ARBA00022448"/>
    </source>
</evidence>
<feature type="transmembrane region" description="Helical" evidence="2">
    <location>
        <begin position="286"/>
        <end position="307"/>
    </location>
</feature>
<dbReference type="Proteomes" id="UP001271769">
    <property type="component" value="Unassembled WGS sequence"/>
</dbReference>
<accession>A0ABU5DW47</accession>
<feature type="transmembrane region" description="Helical" evidence="2">
    <location>
        <begin position="145"/>
        <end position="166"/>
    </location>
</feature>
<keyword evidence="4" id="KW-1185">Reference proteome</keyword>
<feature type="transmembrane region" description="Helical" evidence="2">
    <location>
        <begin position="173"/>
        <end position="195"/>
    </location>
</feature>
<keyword evidence="1" id="KW-0813">Transport</keyword>
<evidence type="ECO:0000313" key="3">
    <source>
        <dbReference type="EMBL" id="MDY0871529.1"/>
    </source>
</evidence>
<dbReference type="InterPro" id="IPR050222">
    <property type="entry name" value="MATE_MdtK"/>
</dbReference>
<dbReference type="PANTHER" id="PTHR43298">
    <property type="entry name" value="MULTIDRUG RESISTANCE PROTEIN NORM-RELATED"/>
    <property type="match status" value="1"/>
</dbReference>
<feature type="transmembrane region" description="Helical" evidence="2">
    <location>
        <begin position="249"/>
        <end position="266"/>
    </location>
</feature>
<evidence type="ECO:0000313" key="4">
    <source>
        <dbReference type="Proteomes" id="UP001271769"/>
    </source>
</evidence>
<dbReference type="PANTHER" id="PTHR43298:SF2">
    <property type="entry name" value="FMN_FAD EXPORTER YEEO-RELATED"/>
    <property type="match status" value="1"/>
</dbReference>
<feature type="transmembrane region" description="Helical" evidence="2">
    <location>
        <begin position="436"/>
        <end position="458"/>
    </location>
</feature>
<feature type="transmembrane region" description="Helical" evidence="2">
    <location>
        <begin position="207"/>
        <end position="228"/>
    </location>
</feature>
<feature type="transmembrane region" description="Helical" evidence="2">
    <location>
        <begin position="106"/>
        <end position="125"/>
    </location>
</feature>
<proteinExistence type="predicted"/>
<name>A0ABU5DW47_9PROT</name>
<keyword evidence="2" id="KW-1133">Transmembrane helix</keyword>
<feature type="transmembrane region" description="Helical" evidence="2">
    <location>
        <begin position="64"/>
        <end position="85"/>
    </location>
</feature>
<dbReference type="RefSeq" id="WP_320499961.1">
    <property type="nucleotide sequence ID" value="NZ_JAXCLX010000001.1"/>
</dbReference>